<evidence type="ECO:0000256" key="5">
    <source>
        <dbReference type="ARBA" id="ARBA00038359"/>
    </source>
</evidence>
<dbReference type="InterPro" id="IPR049326">
    <property type="entry name" value="Rhodopsin_dom_fungi"/>
</dbReference>
<dbReference type="Pfam" id="PF20684">
    <property type="entry name" value="Fung_rhodopsin"/>
    <property type="match status" value="1"/>
</dbReference>
<name>A0A6A5U2A0_9PLEO</name>
<evidence type="ECO:0000256" key="1">
    <source>
        <dbReference type="ARBA" id="ARBA00004141"/>
    </source>
</evidence>
<evidence type="ECO:0000313" key="8">
    <source>
        <dbReference type="EMBL" id="KAF1958079.1"/>
    </source>
</evidence>
<dbReference type="PANTHER" id="PTHR33048:SF124">
    <property type="entry name" value="INTEGRAL MEMBRANE PROTEIN"/>
    <property type="match status" value="1"/>
</dbReference>
<accession>A0A6A5U2A0</accession>
<organism evidence="8 9">
    <name type="scientific">Byssothecium circinans</name>
    <dbReference type="NCBI Taxonomy" id="147558"/>
    <lineage>
        <taxon>Eukaryota</taxon>
        <taxon>Fungi</taxon>
        <taxon>Dikarya</taxon>
        <taxon>Ascomycota</taxon>
        <taxon>Pezizomycotina</taxon>
        <taxon>Dothideomycetes</taxon>
        <taxon>Pleosporomycetidae</taxon>
        <taxon>Pleosporales</taxon>
        <taxon>Massarineae</taxon>
        <taxon>Massarinaceae</taxon>
        <taxon>Byssothecium</taxon>
    </lineage>
</organism>
<evidence type="ECO:0000313" key="9">
    <source>
        <dbReference type="Proteomes" id="UP000800035"/>
    </source>
</evidence>
<keyword evidence="9" id="KW-1185">Reference proteome</keyword>
<dbReference type="AlphaFoldDB" id="A0A6A5U2A0"/>
<protein>
    <recommendedName>
        <fullName evidence="7">Rhodopsin domain-containing protein</fullName>
    </recommendedName>
</protein>
<keyword evidence="4 6" id="KW-0472">Membrane</keyword>
<dbReference type="OrthoDB" id="3918601at2759"/>
<evidence type="ECO:0000256" key="3">
    <source>
        <dbReference type="ARBA" id="ARBA00022989"/>
    </source>
</evidence>
<dbReference type="EMBL" id="ML976988">
    <property type="protein sequence ID" value="KAF1958079.1"/>
    <property type="molecule type" value="Genomic_DNA"/>
</dbReference>
<reference evidence="8" key="1">
    <citation type="journal article" date="2020" name="Stud. Mycol.">
        <title>101 Dothideomycetes genomes: a test case for predicting lifestyles and emergence of pathogens.</title>
        <authorList>
            <person name="Haridas S."/>
            <person name="Albert R."/>
            <person name="Binder M."/>
            <person name="Bloem J."/>
            <person name="Labutti K."/>
            <person name="Salamov A."/>
            <person name="Andreopoulos B."/>
            <person name="Baker S."/>
            <person name="Barry K."/>
            <person name="Bills G."/>
            <person name="Bluhm B."/>
            <person name="Cannon C."/>
            <person name="Castanera R."/>
            <person name="Culley D."/>
            <person name="Daum C."/>
            <person name="Ezra D."/>
            <person name="Gonzalez J."/>
            <person name="Henrissat B."/>
            <person name="Kuo A."/>
            <person name="Liang C."/>
            <person name="Lipzen A."/>
            <person name="Lutzoni F."/>
            <person name="Magnuson J."/>
            <person name="Mondo S."/>
            <person name="Nolan M."/>
            <person name="Ohm R."/>
            <person name="Pangilinan J."/>
            <person name="Park H.-J."/>
            <person name="Ramirez L."/>
            <person name="Alfaro M."/>
            <person name="Sun H."/>
            <person name="Tritt A."/>
            <person name="Yoshinaga Y."/>
            <person name="Zwiers L.-H."/>
            <person name="Turgeon B."/>
            <person name="Goodwin S."/>
            <person name="Spatafora J."/>
            <person name="Crous P."/>
            <person name="Grigoriev I."/>
        </authorList>
    </citation>
    <scope>NUCLEOTIDE SEQUENCE</scope>
    <source>
        <strain evidence="8">CBS 675.92</strain>
    </source>
</reference>
<feature type="transmembrane region" description="Helical" evidence="6">
    <location>
        <begin position="62"/>
        <end position="82"/>
    </location>
</feature>
<sequence>MVATFIQALLAKIETPTGAKWNRFEKAFYASQLLFIPTICTAKLSILHSLHQLTPVREHKAVIYGFSIIVGISLVAFEFAAGVQCSQERWRILSGKCLDQTLLWQAFGVIDIITDVFIALFPTYIVCNLQMGWRYKIVIASIFAARISTTIASTTRLIYLTRSHANVHPVPYPFWIFILTTEIEQGLSIITACIPLLKPFFEALDTGMMAPSRGLATVVKSSTASRDRSKKSQISESATELNELGAMSGGIQVSRRISTHSERWEWDNDGSRAWAQAVVESRNQV</sequence>
<dbReference type="PANTHER" id="PTHR33048">
    <property type="entry name" value="PTH11-LIKE INTEGRAL MEMBRANE PROTEIN (AFU_ORTHOLOGUE AFUA_5G11245)"/>
    <property type="match status" value="1"/>
</dbReference>
<feature type="transmembrane region" description="Helical" evidence="6">
    <location>
        <begin position="172"/>
        <end position="197"/>
    </location>
</feature>
<comment type="subcellular location">
    <subcellularLocation>
        <location evidence="1">Membrane</location>
        <topology evidence="1">Multi-pass membrane protein</topology>
    </subcellularLocation>
</comment>
<dbReference type="GO" id="GO:0016020">
    <property type="term" value="C:membrane"/>
    <property type="evidence" value="ECO:0007669"/>
    <property type="project" value="UniProtKB-SubCell"/>
</dbReference>
<evidence type="ECO:0000259" key="7">
    <source>
        <dbReference type="Pfam" id="PF20684"/>
    </source>
</evidence>
<feature type="transmembrane region" description="Helical" evidence="6">
    <location>
        <begin position="102"/>
        <end position="125"/>
    </location>
</feature>
<keyword evidence="3 6" id="KW-1133">Transmembrane helix</keyword>
<evidence type="ECO:0000256" key="6">
    <source>
        <dbReference type="SAM" id="Phobius"/>
    </source>
</evidence>
<comment type="similarity">
    <text evidence="5">Belongs to the SAT4 family.</text>
</comment>
<gene>
    <name evidence="8" type="ORF">CC80DRAFT_491378</name>
</gene>
<keyword evidence="2 6" id="KW-0812">Transmembrane</keyword>
<proteinExistence type="inferred from homology"/>
<evidence type="ECO:0000256" key="4">
    <source>
        <dbReference type="ARBA" id="ARBA00023136"/>
    </source>
</evidence>
<feature type="transmembrane region" description="Helical" evidence="6">
    <location>
        <begin position="137"/>
        <end position="160"/>
    </location>
</feature>
<feature type="transmembrane region" description="Helical" evidence="6">
    <location>
        <begin position="27"/>
        <end position="50"/>
    </location>
</feature>
<evidence type="ECO:0000256" key="2">
    <source>
        <dbReference type="ARBA" id="ARBA00022692"/>
    </source>
</evidence>
<dbReference type="Proteomes" id="UP000800035">
    <property type="component" value="Unassembled WGS sequence"/>
</dbReference>
<dbReference type="InterPro" id="IPR052337">
    <property type="entry name" value="SAT4-like"/>
</dbReference>
<feature type="domain" description="Rhodopsin" evidence="7">
    <location>
        <begin position="25"/>
        <end position="202"/>
    </location>
</feature>